<proteinExistence type="predicted"/>
<dbReference type="EnsemblMetazoa" id="AATE001610-RA">
    <property type="protein sequence ID" value="AATE001610-PA.1"/>
    <property type="gene ID" value="AATE001610"/>
</dbReference>
<organism evidence="1">
    <name type="scientific">Anopheles atroparvus</name>
    <name type="common">European mosquito</name>
    <dbReference type="NCBI Taxonomy" id="41427"/>
    <lineage>
        <taxon>Eukaryota</taxon>
        <taxon>Metazoa</taxon>
        <taxon>Ecdysozoa</taxon>
        <taxon>Arthropoda</taxon>
        <taxon>Hexapoda</taxon>
        <taxon>Insecta</taxon>
        <taxon>Pterygota</taxon>
        <taxon>Neoptera</taxon>
        <taxon>Endopterygota</taxon>
        <taxon>Diptera</taxon>
        <taxon>Nematocera</taxon>
        <taxon>Culicoidea</taxon>
        <taxon>Culicidae</taxon>
        <taxon>Anophelinae</taxon>
        <taxon>Anopheles</taxon>
    </lineage>
</organism>
<reference evidence="1" key="1">
    <citation type="submission" date="2022-08" db="UniProtKB">
        <authorList>
            <consortium name="EnsemblMetazoa"/>
        </authorList>
    </citation>
    <scope>IDENTIFICATION</scope>
    <source>
        <strain evidence="1">EBRO</strain>
    </source>
</reference>
<protein>
    <submittedName>
        <fullName evidence="1">Uncharacterized protein</fullName>
    </submittedName>
</protein>
<name>A0A182ILV8_ANOAO</name>
<dbReference type="VEuPathDB" id="VectorBase:AATE001610"/>
<accession>A0A182ILV8</accession>
<dbReference type="AlphaFoldDB" id="A0A182ILV8"/>
<evidence type="ECO:0000313" key="1">
    <source>
        <dbReference type="EnsemblMetazoa" id="AATE001610-PA.1"/>
    </source>
</evidence>
<sequence>MIPNPLYGAAPSRSSMYRTHLALPAVMVAVRSVSVNSRTIVVGFSPFCSWISLLPSRVHTDLTMRPSTVSSVNSSPSLNLMVVFLKVDSVLNVYSSPFFTSSTVGEMLLPSLRSTMPTPTIRLSTFGFGCSDKHQQHPGQEVQRRLEVCGDSGAFSSTAKQSVDTLGWERFPRNLEHVHLEIENLFPSRGGSGNRGWKVQSLQCVEARTNLG</sequence>